<feature type="transmembrane region" description="Helical" evidence="6">
    <location>
        <begin position="110"/>
        <end position="132"/>
    </location>
</feature>
<gene>
    <name evidence="8" type="ORF">RWE15_09215</name>
</gene>
<dbReference type="RefSeq" id="WP_390354445.1">
    <property type="nucleotide sequence ID" value="NZ_JBHUIZ010000005.1"/>
</dbReference>
<feature type="transmembrane region" description="Helical" evidence="6">
    <location>
        <begin position="293"/>
        <end position="312"/>
    </location>
</feature>
<evidence type="ECO:0000313" key="8">
    <source>
        <dbReference type="EMBL" id="MDY0394591.1"/>
    </source>
</evidence>
<feature type="transmembrane region" description="Helical" evidence="6">
    <location>
        <begin position="85"/>
        <end position="104"/>
    </location>
</feature>
<dbReference type="InterPro" id="IPR036259">
    <property type="entry name" value="MFS_trans_sf"/>
</dbReference>
<dbReference type="InterPro" id="IPR005829">
    <property type="entry name" value="Sugar_transporter_CS"/>
</dbReference>
<protein>
    <submittedName>
        <fullName evidence="8">MFS transporter</fullName>
    </submittedName>
</protein>
<sequence>MTENLHKVSNKESRYRKKVLASSMFGLGLEGMDIMFLSFVLTSIITEFGISSAAGGSISSITNIGMLIGGLGFGVLADKFGRIRVFTYTIFIFAIATALMAFATNIYTIYILRFLAGVGGGGEFGIGMALVAEAFPKEKRGRMTSWVTIGGQGGAVLAAVAAAIIIPLLGWRSLFIVGILPVALAFFVRRNLDETSDWKEAHRQAKKENKEKAPLALLFNSPKTTYVTIALTIMSSVQVAGYFGLMNWLPSILQKQLGLSVSGSSLWMISTIIGMCAGMLLFGQILDRLGAKVSYGIFLVASAASVFLYVFAHSAAAILIGGAIVGFFANGMNAGYGALISSFYPTAARSTANNAIFNTGRAIGGLSPIVIGFLLDKYSVTAAMAFLSALYIISLIIILTLRDNPLKGSKHLAKTE</sequence>
<evidence type="ECO:0000256" key="1">
    <source>
        <dbReference type="ARBA" id="ARBA00004651"/>
    </source>
</evidence>
<keyword evidence="5 6" id="KW-0472">Membrane</keyword>
<feature type="transmembrane region" description="Helical" evidence="6">
    <location>
        <begin position="265"/>
        <end position="286"/>
    </location>
</feature>
<comment type="caution">
    <text evidence="8">The sequence shown here is derived from an EMBL/GenBank/DDBJ whole genome shotgun (WGS) entry which is preliminary data.</text>
</comment>
<evidence type="ECO:0000256" key="4">
    <source>
        <dbReference type="ARBA" id="ARBA00022989"/>
    </source>
</evidence>
<evidence type="ECO:0000256" key="5">
    <source>
        <dbReference type="ARBA" id="ARBA00023136"/>
    </source>
</evidence>
<reference evidence="8 9" key="1">
    <citation type="submission" date="2023-10" db="EMBL/GenBank/DDBJ databases">
        <title>Virgibacillus halophilus 5B73C genome.</title>
        <authorList>
            <person name="Miliotis G."/>
            <person name="Sengupta P."/>
            <person name="Hameed A."/>
            <person name="Chuvochina M."/>
            <person name="Mcdonagh F."/>
            <person name="Simpson A.C."/>
            <person name="Singh N.K."/>
            <person name="Rekha P.D."/>
            <person name="Raman K."/>
            <person name="Hugenholtz P."/>
            <person name="Venkateswaran K."/>
        </authorList>
    </citation>
    <scope>NUCLEOTIDE SEQUENCE [LARGE SCALE GENOMIC DNA]</scope>
    <source>
        <strain evidence="8 9">5B73C</strain>
    </source>
</reference>
<proteinExistence type="predicted"/>
<feature type="transmembrane region" description="Helical" evidence="6">
    <location>
        <begin position="20"/>
        <end position="45"/>
    </location>
</feature>
<comment type="subcellular location">
    <subcellularLocation>
        <location evidence="1">Cell membrane</location>
        <topology evidence="1">Multi-pass membrane protein</topology>
    </subcellularLocation>
</comment>
<evidence type="ECO:0000313" key="9">
    <source>
        <dbReference type="Proteomes" id="UP001281447"/>
    </source>
</evidence>
<dbReference type="Proteomes" id="UP001281447">
    <property type="component" value="Unassembled WGS sequence"/>
</dbReference>
<feature type="domain" description="Major facilitator superfamily (MFS) profile" evidence="7">
    <location>
        <begin position="19"/>
        <end position="406"/>
    </location>
</feature>
<feature type="transmembrane region" description="Helical" evidence="6">
    <location>
        <begin position="57"/>
        <end position="78"/>
    </location>
</feature>
<keyword evidence="3 6" id="KW-0812">Transmembrane</keyword>
<evidence type="ECO:0000256" key="3">
    <source>
        <dbReference type="ARBA" id="ARBA00022692"/>
    </source>
</evidence>
<dbReference type="PANTHER" id="PTHR23508">
    <property type="entry name" value="CARBOXYLIC ACID TRANSPORTER PROTEIN HOMOLOG"/>
    <property type="match status" value="1"/>
</dbReference>
<dbReference type="EMBL" id="JAWDIP010000003">
    <property type="protein sequence ID" value="MDY0394591.1"/>
    <property type="molecule type" value="Genomic_DNA"/>
</dbReference>
<feature type="transmembrane region" description="Helical" evidence="6">
    <location>
        <begin position="355"/>
        <end position="375"/>
    </location>
</feature>
<name>A0ABU5C5L8_9BACI</name>
<feature type="transmembrane region" description="Helical" evidence="6">
    <location>
        <begin position="318"/>
        <end position="343"/>
    </location>
</feature>
<keyword evidence="4 6" id="KW-1133">Transmembrane helix</keyword>
<keyword evidence="9" id="KW-1185">Reference proteome</keyword>
<evidence type="ECO:0000256" key="2">
    <source>
        <dbReference type="ARBA" id="ARBA00022448"/>
    </source>
</evidence>
<dbReference type="SUPFAM" id="SSF103473">
    <property type="entry name" value="MFS general substrate transporter"/>
    <property type="match status" value="1"/>
</dbReference>
<keyword evidence="2" id="KW-0813">Transport</keyword>
<organism evidence="8 9">
    <name type="scientific">Tigheibacillus halophilus</name>
    <dbReference type="NCBI Taxonomy" id="361280"/>
    <lineage>
        <taxon>Bacteria</taxon>
        <taxon>Bacillati</taxon>
        <taxon>Bacillota</taxon>
        <taxon>Bacilli</taxon>
        <taxon>Bacillales</taxon>
        <taxon>Bacillaceae</taxon>
        <taxon>Tigheibacillus</taxon>
    </lineage>
</organism>
<feature type="transmembrane region" description="Helical" evidence="6">
    <location>
        <begin position="381"/>
        <end position="401"/>
    </location>
</feature>
<dbReference type="PANTHER" id="PTHR23508:SF10">
    <property type="entry name" value="CARBOXYLIC ACID TRANSPORTER PROTEIN HOMOLOG"/>
    <property type="match status" value="1"/>
</dbReference>
<dbReference type="InterPro" id="IPR011701">
    <property type="entry name" value="MFS"/>
</dbReference>
<evidence type="ECO:0000259" key="7">
    <source>
        <dbReference type="PROSITE" id="PS50850"/>
    </source>
</evidence>
<feature type="transmembrane region" description="Helical" evidence="6">
    <location>
        <begin position="171"/>
        <end position="188"/>
    </location>
</feature>
<feature type="transmembrane region" description="Helical" evidence="6">
    <location>
        <begin position="226"/>
        <end position="245"/>
    </location>
</feature>
<dbReference type="PROSITE" id="PS00217">
    <property type="entry name" value="SUGAR_TRANSPORT_2"/>
    <property type="match status" value="1"/>
</dbReference>
<dbReference type="InterPro" id="IPR020846">
    <property type="entry name" value="MFS_dom"/>
</dbReference>
<dbReference type="PROSITE" id="PS50850">
    <property type="entry name" value="MFS"/>
    <property type="match status" value="1"/>
</dbReference>
<dbReference type="Pfam" id="PF07690">
    <property type="entry name" value="MFS_1"/>
    <property type="match status" value="1"/>
</dbReference>
<accession>A0ABU5C5L8</accession>
<evidence type="ECO:0000256" key="6">
    <source>
        <dbReference type="SAM" id="Phobius"/>
    </source>
</evidence>
<dbReference type="Gene3D" id="1.20.1250.20">
    <property type="entry name" value="MFS general substrate transporter like domains"/>
    <property type="match status" value="1"/>
</dbReference>
<feature type="transmembrane region" description="Helical" evidence="6">
    <location>
        <begin position="144"/>
        <end position="165"/>
    </location>
</feature>